<evidence type="ECO:0000256" key="1">
    <source>
        <dbReference type="PROSITE-ProRule" id="PRU01076"/>
    </source>
</evidence>
<reference evidence="3 4" key="1">
    <citation type="journal article" date="2015" name="Nature">
        <title>rRNA introns, odd ribosomes, and small enigmatic genomes across a large radiation of phyla.</title>
        <authorList>
            <person name="Brown C.T."/>
            <person name="Hug L.A."/>
            <person name="Thomas B.C."/>
            <person name="Sharon I."/>
            <person name="Castelle C.J."/>
            <person name="Singh A."/>
            <person name="Wilkins M.J."/>
            <person name="Williams K.H."/>
            <person name="Banfield J.F."/>
        </authorList>
    </citation>
    <scope>NUCLEOTIDE SEQUENCE [LARGE SCALE GENOMIC DNA]</scope>
</reference>
<sequence length="82" mass="9173">MQIATITSKNQLTLPVDIVRKIGLKVGQKVIVSEEGGKVVITPAEDLVEELAGSLKMPKKWKGRSMEEIIEKSKREYFSESK</sequence>
<dbReference type="EMBL" id="LCDD01000014">
    <property type="protein sequence ID" value="KKS46720.1"/>
    <property type="molecule type" value="Genomic_DNA"/>
</dbReference>
<dbReference type="PROSITE" id="PS51740">
    <property type="entry name" value="SPOVT_ABRB"/>
    <property type="match status" value="1"/>
</dbReference>
<protein>
    <submittedName>
        <fullName evidence="3">Toxin-antitoxin system, antitoxin component, AbrB famil</fullName>
    </submittedName>
</protein>
<feature type="domain" description="SpoVT-AbrB" evidence="2">
    <location>
        <begin position="1"/>
        <end position="46"/>
    </location>
</feature>
<gene>
    <name evidence="3" type="ORF">UV09_C0014G0040</name>
</gene>
<dbReference type="Proteomes" id="UP000034320">
    <property type="component" value="Unassembled WGS sequence"/>
</dbReference>
<keyword evidence="1" id="KW-0238">DNA-binding</keyword>
<dbReference type="InterPro" id="IPR037914">
    <property type="entry name" value="SpoVT-AbrB_sf"/>
</dbReference>
<evidence type="ECO:0000313" key="4">
    <source>
        <dbReference type="Proteomes" id="UP000034320"/>
    </source>
</evidence>
<dbReference type="InterPro" id="IPR007159">
    <property type="entry name" value="SpoVT-AbrB_dom"/>
</dbReference>
<accession>A0A0G0ZDD1</accession>
<dbReference type="NCBIfam" id="TIGR01439">
    <property type="entry name" value="lp_hng_hel_AbrB"/>
    <property type="match status" value="1"/>
</dbReference>
<proteinExistence type="predicted"/>
<dbReference type="Pfam" id="PF04014">
    <property type="entry name" value="MazE_antitoxin"/>
    <property type="match status" value="1"/>
</dbReference>
<organism evidence="3 4">
    <name type="scientific">Candidatus Gottesmanbacteria bacterium GW2011_GWA2_42_18</name>
    <dbReference type="NCBI Taxonomy" id="1618442"/>
    <lineage>
        <taxon>Bacteria</taxon>
        <taxon>Candidatus Gottesmaniibacteriota</taxon>
    </lineage>
</organism>
<evidence type="ECO:0000313" key="3">
    <source>
        <dbReference type="EMBL" id="KKS46720.1"/>
    </source>
</evidence>
<dbReference type="AlphaFoldDB" id="A0A0G0ZDD1"/>
<comment type="caution">
    <text evidence="3">The sequence shown here is derived from an EMBL/GenBank/DDBJ whole genome shotgun (WGS) entry which is preliminary data.</text>
</comment>
<dbReference type="SUPFAM" id="SSF89447">
    <property type="entry name" value="AbrB/MazE/MraZ-like"/>
    <property type="match status" value="1"/>
</dbReference>
<evidence type="ECO:0000259" key="2">
    <source>
        <dbReference type="PROSITE" id="PS51740"/>
    </source>
</evidence>
<dbReference type="Gene3D" id="2.10.260.10">
    <property type="match status" value="1"/>
</dbReference>
<dbReference type="SMART" id="SM00966">
    <property type="entry name" value="SpoVT_AbrB"/>
    <property type="match status" value="1"/>
</dbReference>
<name>A0A0G0ZDD1_9BACT</name>
<dbReference type="GO" id="GO:0003677">
    <property type="term" value="F:DNA binding"/>
    <property type="evidence" value="ECO:0007669"/>
    <property type="project" value="UniProtKB-UniRule"/>
</dbReference>